<dbReference type="EMBL" id="BPLR01003356">
    <property type="protein sequence ID" value="GIX83698.1"/>
    <property type="molecule type" value="Genomic_DNA"/>
</dbReference>
<organism evidence="1 2">
    <name type="scientific">Caerostris extrusa</name>
    <name type="common">Bark spider</name>
    <name type="synonym">Caerostris bankana</name>
    <dbReference type="NCBI Taxonomy" id="172846"/>
    <lineage>
        <taxon>Eukaryota</taxon>
        <taxon>Metazoa</taxon>
        <taxon>Ecdysozoa</taxon>
        <taxon>Arthropoda</taxon>
        <taxon>Chelicerata</taxon>
        <taxon>Arachnida</taxon>
        <taxon>Araneae</taxon>
        <taxon>Araneomorphae</taxon>
        <taxon>Entelegynae</taxon>
        <taxon>Araneoidea</taxon>
        <taxon>Araneidae</taxon>
        <taxon>Caerostris</taxon>
    </lineage>
</organism>
<sequence length="74" mass="8451">MNAITHYGGSPIYRPTGLVYLGPVLIEKYRSILWFVKETKNQNIFGTLEDLEALVRRDDHIKSCLVKTTACVPR</sequence>
<name>A0AAV4NGB9_CAEEX</name>
<gene>
    <name evidence="1" type="ORF">CEXT_398211</name>
</gene>
<dbReference type="Proteomes" id="UP001054945">
    <property type="component" value="Unassembled WGS sequence"/>
</dbReference>
<dbReference type="AlphaFoldDB" id="A0AAV4NGB9"/>
<evidence type="ECO:0000313" key="2">
    <source>
        <dbReference type="Proteomes" id="UP001054945"/>
    </source>
</evidence>
<reference evidence="1 2" key="1">
    <citation type="submission" date="2021-06" db="EMBL/GenBank/DDBJ databases">
        <title>Caerostris extrusa draft genome.</title>
        <authorList>
            <person name="Kono N."/>
            <person name="Arakawa K."/>
        </authorList>
    </citation>
    <scope>NUCLEOTIDE SEQUENCE [LARGE SCALE GENOMIC DNA]</scope>
</reference>
<proteinExistence type="predicted"/>
<protein>
    <submittedName>
        <fullName evidence="1">Uncharacterized protein</fullName>
    </submittedName>
</protein>
<comment type="caution">
    <text evidence="1">The sequence shown here is derived from an EMBL/GenBank/DDBJ whole genome shotgun (WGS) entry which is preliminary data.</text>
</comment>
<evidence type="ECO:0000313" key="1">
    <source>
        <dbReference type="EMBL" id="GIX83698.1"/>
    </source>
</evidence>
<keyword evidence="2" id="KW-1185">Reference proteome</keyword>
<accession>A0AAV4NGB9</accession>